<sequence>MYHITVCLENASLDLTKEVYSPKRGDIFLLSVVKPRHISELVKHQRSYCLAVVSNGGDNDDKLLPDNFIILVSRSIEDDQYRKFKDGKTPLFAVYLLNVSTHSRICQALDFESARKRNLTLIQEIFDAKSSVFKVEGCRKTEEADDIHDENIRKILPSFDLNESQENAVLSCVSAAQCHGKCSIDLIWGPPEFDELLRRKVSSGDLEEVFKSAYKVVDENNSTISRLSKSRANCLQVIHRLKARLQLPDISTEKGLRELCLRHALHMFSTVSSSSKLHSVKRMKDLDMLVIDDAAQLRECETLIPLQLSGIRHAILIGDECQLPAMVRSKDKDQHSSGHLDSQCSQATNEGNNQTSRGQADGQEQGQACATVAGNDPWIVVAYSAPIAAMSLFVQLYNISLLNKGLC</sequence>
<reference evidence="4" key="1">
    <citation type="submission" date="2021-03" db="EMBL/GenBank/DDBJ databases">
        <authorList>
            <person name="Li Z."/>
            <person name="Yang C."/>
        </authorList>
    </citation>
    <scope>NUCLEOTIDE SEQUENCE</scope>
    <source>
        <strain evidence="4">Dzin_1.0</strain>
        <tissue evidence="4">Leaf</tissue>
    </source>
</reference>
<dbReference type="EMBL" id="JAGGNH010000006">
    <property type="protein sequence ID" value="KAJ0968986.1"/>
    <property type="molecule type" value="Genomic_DNA"/>
</dbReference>
<evidence type="ECO:0000259" key="2">
    <source>
        <dbReference type="Pfam" id="PF13086"/>
    </source>
</evidence>
<dbReference type="InterPro" id="IPR027417">
    <property type="entry name" value="P-loop_NTPase"/>
</dbReference>
<feature type="domain" description="DUF6469" evidence="3">
    <location>
        <begin position="7"/>
        <end position="111"/>
    </location>
</feature>
<evidence type="ECO:0000256" key="1">
    <source>
        <dbReference type="SAM" id="MobiDB-lite"/>
    </source>
</evidence>
<evidence type="ECO:0000313" key="5">
    <source>
        <dbReference type="Proteomes" id="UP001085076"/>
    </source>
</evidence>
<dbReference type="SUPFAM" id="SSF52540">
    <property type="entry name" value="P-loop containing nucleoside triphosphate hydrolases"/>
    <property type="match status" value="1"/>
</dbReference>
<comment type="caution">
    <text evidence="4">The sequence shown here is derived from an EMBL/GenBank/DDBJ whole genome shotgun (WGS) entry which is preliminary data.</text>
</comment>
<reference evidence="4" key="2">
    <citation type="journal article" date="2022" name="Hortic Res">
        <title>The genome of Dioscorea zingiberensis sheds light on the biosynthesis, origin and evolution of the medicinally important diosgenin saponins.</title>
        <authorList>
            <person name="Li Y."/>
            <person name="Tan C."/>
            <person name="Li Z."/>
            <person name="Guo J."/>
            <person name="Li S."/>
            <person name="Chen X."/>
            <person name="Wang C."/>
            <person name="Dai X."/>
            <person name="Yang H."/>
            <person name="Song W."/>
            <person name="Hou L."/>
            <person name="Xu J."/>
            <person name="Tong Z."/>
            <person name="Xu A."/>
            <person name="Yuan X."/>
            <person name="Wang W."/>
            <person name="Yang Q."/>
            <person name="Chen L."/>
            <person name="Sun Z."/>
            <person name="Wang K."/>
            <person name="Pan B."/>
            <person name="Chen J."/>
            <person name="Bao Y."/>
            <person name="Liu F."/>
            <person name="Qi X."/>
            <person name="Gang D.R."/>
            <person name="Wen J."/>
            <person name="Li J."/>
        </authorList>
    </citation>
    <scope>NUCLEOTIDE SEQUENCE</scope>
    <source>
        <strain evidence="4">Dzin_1.0</strain>
    </source>
</reference>
<dbReference type="InterPro" id="IPR041677">
    <property type="entry name" value="DNA2/NAM7_AAA_11"/>
</dbReference>
<feature type="region of interest" description="Disordered" evidence="1">
    <location>
        <begin position="329"/>
        <end position="363"/>
    </location>
</feature>
<dbReference type="Pfam" id="PF13086">
    <property type="entry name" value="AAA_11"/>
    <property type="match status" value="1"/>
</dbReference>
<dbReference type="PANTHER" id="PTHR10887:SF522">
    <property type="entry name" value="P-LOOP CONTAINING NUCLEOSIDE TRIPHOSPHATE HYDROLASES SUPERFAMILY PROTEIN"/>
    <property type="match status" value="1"/>
</dbReference>
<dbReference type="GO" id="GO:0004386">
    <property type="term" value="F:helicase activity"/>
    <property type="evidence" value="ECO:0007669"/>
    <property type="project" value="InterPro"/>
</dbReference>
<organism evidence="4 5">
    <name type="scientific">Dioscorea zingiberensis</name>
    <dbReference type="NCBI Taxonomy" id="325984"/>
    <lineage>
        <taxon>Eukaryota</taxon>
        <taxon>Viridiplantae</taxon>
        <taxon>Streptophyta</taxon>
        <taxon>Embryophyta</taxon>
        <taxon>Tracheophyta</taxon>
        <taxon>Spermatophyta</taxon>
        <taxon>Magnoliopsida</taxon>
        <taxon>Liliopsida</taxon>
        <taxon>Dioscoreales</taxon>
        <taxon>Dioscoreaceae</taxon>
        <taxon>Dioscorea</taxon>
    </lineage>
</organism>
<evidence type="ECO:0000259" key="3">
    <source>
        <dbReference type="Pfam" id="PF20073"/>
    </source>
</evidence>
<dbReference type="AlphaFoldDB" id="A0A9D5HA10"/>
<feature type="domain" description="DNA2/NAM7 helicase helicase" evidence="2">
    <location>
        <begin position="212"/>
        <end position="330"/>
    </location>
</feature>
<dbReference type="Gene3D" id="3.40.50.300">
    <property type="entry name" value="P-loop containing nucleotide triphosphate hydrolases"/>
    <property type="match status" value="1"/>
</dbReference>
<dbReference type="PANTHER" id="PTHR10887">
    <property type="entry name" value="DNA2/NAM7 HELICASE FAMILY"/>
    <property type="match status" value="1"/>
</dbReference>
<dbReference type="OrthoDB" id="6513042at2759"/>
<dbReference type="InterPro" id="IPR045055">
    <property type="entry name" value="DNA2/NAM7-like"/>
</dbReference>
<dbReference type="Proteomes" id="UP001085076">
    <property type="component" value="Miscellaneous, Linkage group lg06"/>
</dbReference>
<dbReference type="Pfam" id="PF20073">
    <property type="entry name" value="DUF6469"/>
    <property type="match status" value="1"/>
</dbReference>
<gene>
    <name evidence="4" type="ORF">J5N97_021863</name>
</gene>
<feature type="compositionally biased region" description="Basic and acidic residues" evidence="1">
    <location>
        <begin position="329"/>
        <end position="338"/>
    </location>
</feature>
<name>A0A9D5HA10_9LILI</name>
<feature type="compositionally biased region" description="Polar residues" evidence="1">
    <location>
        <begin position="339"/>
        <end position="363"/>
    </location>
</feature>
<proteinExistence type="predicted"/>
<keyword evidence="5" id="KW-1185">Reference proteome</keyword>
<evidence type="ECO:0000313" key="4">
    <source>
        <dbReference type="EMBL" id="KAJ0968986.1"/>
    </source>
</evidence>
<evidence type="ECO:0008006" key="6">
    <source>
        <dbReference type="Google" id="ProtNLM"/>
    </source>
</evidence>
<dbReference type="InterPro" id="IPR045529">
    <property type="entry name" value="DUF6469"/>
</dbReference>
<protein>
    <recommendedName>
        <fullName evidence="6">DNA2/NAM7 helicase helicase domain-containing protein</fullName>
    </recommendedName>
</protein>
<accession>A0A9D5HA10</accession>